<proteinExistence type="predicted"/>
<dbReference type="AlphaFoldDB" id="A0A1I8AZ84"/>
<dbReference type="InterPro" id="IPR032839">
    <property type="entry name" value="RAB3GAP_N"/>
</dbReference>
<dbReference type="Pfam" id="PF14655">
    <property type="entry name" value="RAB3GAP2_N"/>
    <property type="match status" value="1"/>
</dbReference>
<feature type="domain" description="Rab3-GAP regulatory subunit N-terminal" evidence="2">
    <location>
        <begin position="236"/>
        <end position="646"/>
    </location>
</feature>
<dbReference type="WBParaSite" id="MhA1_Contig115.frz3.gene9">
    <property type="protein sequence ID" value="MhA1_Contig115.frz3.gene9"/>
    <property type="gene ID" value="MhA1_Contig115.frz3.gene9"/>
</dbReference>
<sequence length="707" mass="80001">MTNQLMDKWKSAVDRPVYLNDRHQSTICRFERPGLFNFLNLPTIPKNIEEIKIIRCWIEKISRCYFYHLDFNSIFDPEIIQLIFDDEEVDKIKFNCQSCRCLLIRDETVFYLDRLVINESIWFCRDSSGNLKQDLIDILIKFLLKIPKVIIHNSLQSALCKPILNIQMCSSLNVIAKIPPSAICSISTFLLSDKKLERNTSRSIGEDSKPDTEKPVDFNGFETSDDSDASQVQTKWLRHTLIVARPNLNVVVIASAQRFIVLENSSTKIMEISARVDATNEELVYISALNAFGISSKTNKSNDDGWTCICIGLSNGHLLFYSQEGRLLFTEKCAFTPIVSIKLGPSFCPGNQELILLTADSRLIAIEALSLCVALRAASVYISTGERTAQELSTVLQLNAQQFNLHNIRDVNDVLSAGITEVSAFDQYIGAFLAGGRTEPVTREQMPSYLHYVCTVGSRGKGEEGTGYDSSVKRHREFVNFVWRSTQPLPGTLTDALFSLTSKISSNIPSFGFRSFLGVGTSRIDQLQKQFLSETPTTQIYAKSFLKDGKRKSERTFLAPNGWNLMAIVDNIGRILLVNTKMRRILRIWKGYRQARCAWIEQKGSVPHQTAKALFLIIYVPRRGLLEVWSMQNGPRISAFEVEDGRLISINSGHCGILCANESLERTNNSLLSSNVVFLSSEGLFYADFYLDDFNLDDFYLDFQNLF</sequence>
<evidence type="ECO:0000313" key="3">
    <source>
        <dbReference type="Proteomes" id="UP000095281"/>
    </source>
</evidence>
<feature type="region of interest" description="Disordered" evidence="1">
    <location>
        <begin position="201"/>
        <end position="226"/>
    </location>
</feature>
<dbReference type="Proteomes" id="UP000095281">
    <property type="component" value="Unplaced"/>
</dbReference>
<evidence type="ECO:0000259" key="2">
    <source>
        <dbReference type="Pfam" id="PF14655"/>
    </source>
</evidence>
<evidence type="ECO:0000256" key="1">
    <source>
        <dbReference type="SAM" id="MobiDB-lite"/>
    </source>
</evidence>
<feature type="compositionally biased region" description="Basic and acidic residues" evidence="1">
    <location>
        <begin position="201"/>
        <end position="216"/>
    </location>
</feature>
<dbReference type="OMA" id="TICRFER"/>
<dbReference type="PANTHER" id="PTHR12472:SF0">
    <property type="entry name" value="RAB3 GTPASE-ACTIVATING PROTEIN NON-CATALYTIC SUBUNIT"/>
    <property type="match status" value="1"/>
</dbReference>
<protein>
    <submittedName>
        <fullName evidence="4">RAB3GAP2_N domain-containing protein</fullName>
    </submittedName>
</protein>
<evidence type="ECO:0000313" key="4">
    <source>
        <dbReference type="WBParaSite" id="MhA1_Contig115.frz3.gene9"/>
    </source>
</evidence>
<dbReference type="PANTHER" id="PTHR12472">
    <property type="entry name" value="RAB3-GAP REGULATORY DOMAIN"/>
    <property type="match status" value="1"/>
</dbReference>
<keyword evidence="3" id="KW-1185">Reference proteome</keyword>
<organism evidence="3 4">
    <name type="scientific">Meloidogyne hapla</name>
    <name type="common">Root-knot nematode worm</name>
    <dbReference type="NCBI Taxonomy" id="6305"/>
    <lineage>
        <taxon>Eukaryota</taxon>
        <taxon>Metazoa</taxon>
        <taxon>Ecdysozoa</taxon>
        <taxon>Nematoda</taxon>
        <taxon>Chromadorea</taxon>
        <taxon>Rhabditida</taxon>
        <taxon>Tylenchina</taxon>
        <taxon>Tylenchomorpha</taxon>
        <taxon>Tylenchoidea</taxon>
        <taxon>Meloidogynidae</taxon>
        <taxon>Meloidogyninae</taxon>
        <taxon>Meloidogyne</taxon>
    </lineage>
</organism>
<accession>A0A1I8AZ84</accession>
<dbReference type="InterPro" id="IPR026059">
    <property type="entry name" value="Rab3GAP2"/>
</dbReference>
<name>A0A1I8AZ84_MELHA</name>
<reference evidence="4" key="1">
    <citation type="submission" date="2016-11" db="UniProtKB">
        <authorList>
            <consortium name="WormBaseParasite"/>
        </authorList>
    </citation>
    <scope>IDENTIFICATION</scope>
</reference>